<organism evidence="1 2">
    <name type="scientific">Hymenobacter cellulosivorans</name>
    <dbReference type="NCBI Taxonomy" id="2932249"/>
    <lineage>
        <taxon>Bacteria</taxon>
        <taxon>Pseudomonadati</taxon>
        <taxon>Bacteroidota</taxon>
        <taxon>Cytophagia</taxon>
        <taxon>Cytophagales</taxon>
        <taxon>Hymenobacteraceae</taxon>
        <taxon>Hymenobacter</taxon>
    </lineage>
</organism>
<proteinExistence type="predicted"/>
<evidence type="ECO:0000313" key="1">
    <source>
        <dbReference type="EMBL" id="UOQ51602.1"/>
    </source>
</evidence>
<reference evidence="1 2" key="1">
    <citation type="submission" date="2022-04" db="EMBL/GenBank/DDBJ databases">
        <title>Hymenobacter sp. isolated from the air.</title>
        <authorList>
            <person name="Won M."/>
            <person name="Lee C.-M."/>
            <person name="Woen H.-Y."/>
            <person name="Kwon S.-W."/>
        </authorList>
    </citation>
    <scope>NUCLEOTIDE SEQUENCE [LARGE SCALE GENOMIC DNA]</scope>
    <source>
        <strain evidence="2">5116 S-27</strain>
    </source>
</reference>
<dbReference type="RefSeq" id="WP_244714807.1">
    <property type="nucleotide sequence ID" value="NZ_CP095049.1"/>
</dbReference>
<sequence length="161" mass="18196">MSYSTQWVRFLQAEEAFFTCRQEVVQDETALGHDLQQALASIEGRETALRLLAETTLALAVVQPLLADLVATALDSSNLTAIGLARQVLARYKAEAQIRSTIPQLASRYLAENDEWHYRRLAELYGGLNYEEELTDLLMLCQAHPNAEIREIRANYLPTQE</sequence>
<protein>
    <recommendedName>
        <fullName evidence="3">HEAT repeat domain-containing protein</fullName>
    </recommendedName>
</protein>
<dbReference type="Proteomes" id="UP000831785">
    <property type="component" value="Chromosome"/>
</dbReference>
<evidence type="ECO:0000313" key="2">
    <source>
        <dbReference type="Proteomes" id="UP000831785"/>
    </source>
</evidence>
<keyword evidence="2" id="KW-1185">Reference proteome</keyword>
<name>A0ABY4F6G2_9BACT</name>
<dbReference type="EMBL" id="CP095049">
    <property type="protein sequence ID" value="UOQ51602.1"/>
    <property type="molecule type" value="Genomic_DNA"/>
</dbReference>
<evidence type="ECO:0008006" key="3">
    <source>
        <dbReference type="Google" id="ProtNLM"/>
    </source>
</evidence>
<gene>
    <name evidence="1" type="ORF">MUN80_17785</name>
</gene>
<accession>A0ABY4F6G2</accession>